<dbReference type="EMBL" id="JAVRRD010000006">
    <property type="protein sequence ID" value="KAK5057901.1"/>
    <property type="molecule type" value="Genomic_DNA"/>
</dbReference>
<feature type="transmembrane region" description="Helical" evidence="8">
    <location>
        <begin position="442"/>
        <end position="463"/>
    </location>
</feature>
<evidence type="ECO:0000256" key="2">
    <source>
        <dbReference type="ARBA" id="ARBA00010992"/>
    </source>
</evidence>
<keyword evidence="3 7" id="KW-0813">Transport</keyword>
<sequence>MAYTLEEGAKRQQTFTPFIIFMLLILGTGSISYGYTAAIIGTTLAPGQPSFIAYFGLATRSNASALIGSMNGVFQAGGVIGTLLLPLIADRYGRKIACIVPSIIIIISQALLAGSVNLAMFIVFRLFAGFGCYATAAIVPIMMSEIVPPRFRGACVDVMGVGLNIGYAASGWLGYGFSFWDGEGSANAWRVPLAIGVFFPLLFLAGMPFLPESPRWLCMKGREQEAEEALKRLHRHSSDPAGDLARAEFFQIREQIELDSQLDNSWYRLFSKPSYRKRAGLAMLTMFTTQTSGVLLITNYAPLIFSTLGLDAHGQLLILALLVTIGIVENALAMLLVDRFPRPKYMAVGMLGCVAAFAAEAGLVAQYAGTNNSNALRAGIAMMFVFGVFYSFAVDGPQFCYITEIFPTHLRAKGVSLGIATFSLTNIVWLQAAPTAFADIGWKFYLCLVVPSFFLALVMWFFYPDTRGKPLEEIAAIFGDDDEVAVRQADVEIDTATHEIHAKGARVGVEIEDSSVGTYAGEK</sequence>
<organism evidence="10 11">
    <name type="scientific">Exophiala bonariae</name>
    <dbReference type="NCBI Taxonomy" id="1690606"/>
    <lineage>
        <taxon>Eukaryota</taxon>
        <taxon>Fungi</taxon>
        <taxon>Dikarya</taxon>
        <taxon>Ascomycota</taxon>
        <taxon>Pezizomycotina</taxon>
        <taxon>Eurotiomycetes</taxon>
        <taxon>Chaetothyriomycetidae</taxon>
        <taxon>Chaetothyriales</taxon>
        <taxon>Herpotrichiellaceae</taxon>
        <taxon>Exophiala</taxon>
    </lineage>
</organism>
<feature type="transmembrane region" description="Helical" evidence="8">
    <location>
        <begin position="189"/>
        <end position="210"/>
    </location>
</feature>
<evidence type="ECO:0000256" key="5">
    <source>
        <dbReference type="ARBA" id="ARBA00022989"/>
    </source>
</evidence>
<dbReference type="Pfam" id="PF00083">
    <property type="entry name" value="Sugar_tr"/>
    <property type="match status" value="1"/>
</dbReference>
<dbReference type="InterPro" id="IPR005828">
    <property type="entry name" value="MFS_sugar_transport-like"/>
</dbReference>
<comment type="subcellular location">
    <subcellularLocation>
        <location evidence="1">Membrane</location>
        <topology evidence="1">Multi-pass membrane protein</topology>
    </subcellularLocation>
</comment>
<keyword evidence="11" id="KW-1185">Reference proteome</keyword>
<feature type="transmembrane region" description="Helical" evidence="8">
    <location>
        <begin position="96"/>
        <end position="116"/>
    </location>
</feature>
<dbReference type="InterPro" id="IPR050360">
    <property type="entry name" value="MFS_Sugar_Transporters"/>
</dbReference>
<feature type="transmembrane region" description="Helical" evidence="8">
    <location>
        <begin position="316"/>
        <end position="336"/>
    </location>
</feature>
<keyword evidence="6 8" id="KW-0472">Membrane</keyword>
<dbReference type="Gene3D" id="1.20.1250.20">
    <property type="entry name" value="MFS general substrate transporter like domains"/>
    <property type="match status" value="1"/>
</dbReference>
<evidence type="ECO:0000256" key="1">
    <source>
        <dbReference type="ARBA" id="ARBA00004141"/>
    </source>
</evidence>
<feature type="transmembrane region" description="Helical" evidence="8">
    <location>
        <begin position="414"/>
        <end position="430"/>
    </location>
</feature>
<dbReference type="PROSITE" id="PS50850">
    <property type="entry name" value="MFS"/>
    <property type="match status" value="1"/>
</dbReference>
<feature type="domain" description="Major facilitator superfamily (MFS) profile" evidence="9">
    <location>
        <begin position="22"/>
        <end position="467"/>
    </location>
</feature>
<gene>
    <name evidence="10" type="ORF">LTR84_011902</name>
</gene>
<dbReference type="PANTHER" id="PTHR48022">
    <property type="entry name" value="PLASTIDIC GLUCOSE TRANSPORTER 4"/>
    <property type="match status" value="1"/>
</dbReference>
<dbReference type="InterPro" id="IPR036259">
    <property type="entry name" value="MFS_trans_sf"/>
</dbReference>
<feature type="transmembrane region" description="Helical" evidence="8">
    <location>
        <begin position="154"/>
        <end position="177"/>
    </location>
</feature>
<dbReference type="InterPro" id="IPR020846">
    <property type="entry name" value="MFS_dom"/>
</dbReference>
<feature type="transmembrane region" description="Helical" evidence="8">
    <location>
        <begin position="281"/>
        <end position="304"/>
    </location>
</feature>
<comment type="similarity">
    <text evidence="2 7">Belongs to the major facilitator superfamily. Sugar transporter (TC 2.A.1.1) family.</text>
</comment>
<proteinExistence type="inferred from homology"/>
<evidence type="ECO:0000256" key="3">
    <source>
        <dbReference type="ARBA" id="ARBA00022448"/>
    </source>
</evidence>
<dbReference type="GO" id="GO:0005351">
    <property type="term" value="F:carbohydrate:proton symporter activity"/>
    <property type="evidence" value="ECO:0007669"/>
    <property type="project" value="TreeGrafter"/>
</dbReference>
<reference evidence="10 11" key="1">
    <citation type="submission" date="2023-08" db="EMBL/GenBank/DDBJ databases">
        <title>Black Yeasts Isolated from many extreme environments.</title>
        <authorList>
            <person name="Coleine C."/>
            <person name="Stajich J.E."/>
            <person name="Selbmann L."/>
        </authorList>
    </citation>
    <scope>NUCLEOTIDE SEQUENCE [LARGE SCALE GENOMIC DNA]</scope>
    <source>
        <strain evidence="10 11">CCFEE 5792</strain>
    </source>
</reference>
<evidence type="ECO:0000256" key="7">
    <source>
        <dbReference type="RuleBase" id="RU003346"/>
    </source>
</evidence>
<name>A0AAV9NKZ2_9EURO</name>
<feature type="transmembrane region" description="Helical" evidence="8">
    <location>
        <begin position="375"/>
        <end position="393"/>
    </location>
</feature>
<dbReference type="GO" id="GO:0016020">
    <property type="term" value="C:membrane"/>
    <property type="evidence" value="ECO:0007669"/>
    <property type="project" value="UniProtKB-SubCell"/>
</dbReference>
<dbReference type="PRINTS" id="PR00171">
    <property type="entry name" value="SUGRTRNSPORT"/>
</dbReference>
<feature type="transmembrane region" description="Helical" evidence="8">
    <location>
        <begin position="122"/>
        <end position="142"/>
    </location>
</feature>
<dbReference type="NCBIfam" id="TIGR00879">
    <property type="entry name" value="SP"/>
    <property type="match status" value="1"/>
</dbReference>
<evidence type="ECO:0000313" key="10">
    <source>
        <dbReference type="EMBL" id="KAK5057901.1"/>
    </source>
</evidence>
<dbReference type="AlphaFoldDB" id="A0AAV9NKZ2"/>
<dbReference type="SUPFAM" id="SSF103473">
    <property type="entry name" value="MFS general substrate transporter"/>
    <property type="match status" value="1"/>
</dbReference>
<feature type="transmembrane region" description="Helical" evidence="8">
    <location>
        <begin position="20"/>
        <end position="45"/>
    </location>
</feature>
<evidence type="ECO:0000313" key="11">
    <source>
        <dbReference type="Proteomes" id="UP001358417"/>
    </source>
</evidence>
<accession>A0AAV9NKZ2</accession>
<evidence type="ECO:0000256" key="6">
    <source>
        <dbReference type="ARBA" id="ARBA00023136"/>
    </source>
</evidence>
<dbReference type="GeneID" id="89980052"/>
<protein>
    <recommendedName>
        <fullName evidence="9">Major facilitator superfamily (MFS) profile domain-containing protein</fullName>
    </recommendedName>
</protein>
<comment type="caution">
    <text evidence="10">The sequence shown here is derived from an EMBL/GenBank/DDBJ whole genome shotgun (WGS) entry which is preliminary data.</text>
</comment>
<keyword evidence="5 8" id="KW-1133">Transmembrane helix</keyword>
<evidence type="ECO:0000256" key="8">
    <source>
        <dbReference type="SAM" id="Phobius"/>
    </source>
</evidence>
<keyword evidence="4 8" id="KW-0812">Transmembrane</keyword>
<dbReference type="InterPro" id="IPR003663">
    <property type="entry name" value="Sugar/inositol_transpt"/>
</dbReference>
<feature type="transmembrane region" description="Helical" evidence="8">
    <location>
        <begin position="348"/>
        <end position="369"/>
    </location>
</feature>
<evidence type="ECO:0000259" key="9">
    <source>
        <dbReference type="PROSITE" id="PS50850"/>
    </source>
</evidence>
<feature type="transmembrane region" description="Helical" evidence="8">
    <location>
        <begin position="65"/>
        <end position="89"/>
    </location>
</feature>
<dbReference type="Proteomes" id="UP001358417">
    <property type="component" value="Unassembled WGS sequence"/>
</dbReference>
<dbReference type="RefSeq" id="XP_064709019.1">
    <property type="nucleotide sequence ID" value="XM_064855430.1"/>
</dbReference>
<dbReference type="PANTHER" id="PTHR48022:SF11">
    <property type="entry name" value="MONOSACCHARIDE TRANSPORTER (HXT8), PUTATIVE (AFU_ORTHOLOGUE AFUA_2G08120)-RELATED"/>
    <property type="match status" value="1"/>
</dbReference>
<evidence type="ECO:0000256" key="4">
    <source>
        <dbReference type="ARBA" id="ARBA00022692"/>
    </source>
</evidence>